<dbReference type="EMBL" id="JAKVPY010000124">
    <property type="protein sequence ID" value="MCH4565655.1"/>
    <property type="molecule type" value="Genomic_DNA"/>
</dbReference>
<evidence type="ECO:0000259" key="2">
    <source>
        <dbReference type="Pfam" id="PF05232"/>
    </source>
</evidence>
<dbReference type="Proteomes" id="UP001202117">
    <property type="component" value="Unassembled WGS sequence"/>
</dbReference>
<keyword evidence="1" id="KW-0812">Transmembrane</keyword>
<keyword evidence="4" id="KW-1185">Reference proteome</keyword>
<gene>
    <name evidence="3" type="ORF">MKP05_21480</name>
</gene>
<comment type="caution">
    <text evidence="3">The sequence shown here is derived from an EMBL/GenBank/DDBJ whole genome shotgun (WGS) entry which is preliminary data.</text>
</comment>
<evidence type="ECO:0000313" key="4">
    <source>
        <dbReference type="Proteomes" id="UP001202117"/>
    </source>
</evidence>
<feature type="non-terminal residue" evidence="3">
    <location>
        <position position="1"/>
    </location>
</feature>
<reference evidence="3 4" key="1">
    <citation type="submission" date="2022-02" db="EMBL/GenBank/DDBJ databases">
        <title>Halomonas fukangensis sp. nov., a halophilic bacterium isolated from a bulk soil of Kalidium foliatum at Fukang.</title>
        <authorList>
            <person name="Huang Y."/>
        </authorList>
    </citation>
    <scope>NUCLEOTIDE SEQUENCE [LARGE SCALE GENOMIC DNA]</scope>
    <source>
        <strain evidence="3 4">EGI 63088</strain>
    </source>
</reference>
<keyword evidence="1" id="KW-0472">Membrane</keyword>
<keyword evidence="1" id="KW-1133">Transmembrane helix</keyword>
<evidence type="ECO:0000256" key="1">
    <source>
        <dbReference type="SAM" id="Phobius"/>
    </source>
</evidence>
<name>A0ABS9S0P7_9GAMM</name>
<sequence length="92" mass="10785">YNAAFDRLWPVSRFPRQLKVRALHALGFETGFVIIGVTMVAIVLGVSLLQAFMLEIGFMLFFLPYTMAFNWVWDTLRERVIRHRRPRQTARG</sequence>
<organism evidence="3 4">
    <name type="scientific">Halomonas flagellata</name>
    <dbReference type="NCBI Taxonomy" id="2920385"/>
    <lineage>
        <taxon>Bacteria</taxon>
        <taxon>Pseudomonadati</taxon>
        <taxon>Pseudomonadota</taxon>
        <taxon>Gammaproteobacteria</taxon>
        <taxon>Oceanospirillales</taxon>
        <taxon>Halomonadaceae</taxon>
        <taxon>Halomonas</taxon>
    </lineage>
</organism>
<dbReference type="Pfam" id="PF05232">
    <property type="entry name" value="BTP"/>
    <property type="match status" value="1"/>
</dbReference>
<dbReference type="NCBIfam" id="NF033664">
    <property type="entry name" value="PACE_transport"/>
    <property type="match status" value="1"/>
</dbReference>
<dbReference type="InterPro" id="IPR058208">
    <property type="entry name" value="PACE"/>
</dbReference>
<feature type="transmembrane region" description="Helical" evidence="1">
    <location>
        <begin position="22"/>
        <end position="46"/>
    </location>
</feature>
<dbReference type="RefSeq" id="WP_240570160.1">
    <property type="nucleotide sequence ID" value="NZ_JAKVPY010000124.1"/>
</dbReference>
<proteinExistence type="predicted"/>
<dbReference type="InterPro" id="IPR007896">
    <property type="entry name" value="BTP_bacteria"/>
</dbReference>
<protein>
    <submittedName>
        <fullName evidence="3">PACE efflux transporter</fullName>
    </submittedName>
</protein>
<accession>A0ABS9S0P7</accession>
<evidence type="ECO:0000313" key="3">
    <source>
        <dbReference type="EMBL" id="MCH4565655.1"/>
    </source>
</evidence>
<feature type="domain" description="Chlorhexidine efflux transporter" evidence="2">
    <location>
        <begin position="16"/>
        <end position="79"/>
    </location>
</feature>
<feature type="transmembrane region" description="Helical" evidence="1">
    <location>
        <begin position="52"/>
        <end position="73"/>
    </location>
</feature>